<keyword evidence="3 5" id="KW-0067">ATP-binding</keyword>
<dbReference type="GO" id="GO:0005886">
    <property type="term" value="C:plasma membrane"/>
    <property type="evidence" value="ECO:0007669"/>
    <property type="project" value="TreeGrafter"/>
</dbReference>
<dbReference type="RefSeq" id="WP_251913844.1">
    <property type="nucleotide sequence ID" value="NZ_JAMRXG010000007.1"/>
</dbReference>
<dbReference type="GO" id="GO:0098796">
    <property type="term" value="C:membrane protein complex"/>
    <property type="evidence" value="ECO:0007669"/>
    <property type="project" value="UniProtKB-ARBA"/>
</dbReference>
<dbReference type="Gene3D" id="3.40.50.300">
    <property type="entry name" value="P-loop containing nucleotide triphosphate hydrolases"/>
    <property type="match status" value="1"/>
</dbReference>
<dbReference type="EMBL" id="JAMRXG010000007">
    <property type="protein sequence ID" value="MCM6775602.1"/>
    <property type="molecule type" value="Genomic_DNA"/>
</dbReference>
<dbReference type="PROSITE" id="PS00211">
    <property type="entry name" value="ABC_TRANSPORTER_1"/>
    <property type="match status" value="1"/>
</dbReference>
<dbReference type="CDD" id="cd03255">
    <property type="entry name" value="ABC_MJ0796_LolCDE_FtsE"/>
    <property type="match status" value="1"/>
</dbReference>
<dbReference type="PANTHER" id="PTHR24220">
    <property type="entry name" value="IMPORT ATP-BINDING PROTEIN"/>
    <property type="match status" value="1"/>
</dbReference>
<proteinExistence type="predicted"/>
<organism evidence="5 6">
    <name type="scientific">Nocardia pulmonis</name>
    <dbReference type="NCBI Taxonomy" id="2951408"/>
    <lineage>
        <taxon>Bacteria</taxon>
        <taxon>Bacillati</taxon>
        <taxon>Actinomycetota</taxon>
        <taxon>Actinomycetes</taxon>
        <taxon>Mycobacteriales</taxon>
        <taxon>Nocardiaceae</taxon>
        <taxon>Nocardia</taxon>
    </lineage>
</organism>
<evidence type="ECO:0000313" key="5">
    <source>
        <dbReference type="EMBL" id="MCM6775602.1"/>
    </source>
</evidence>
<dbReference type="Proteomes" id="UP001139157">
    <property type="component" value="Unassembled WGS sequence"/>
</dbReference>
<feature type="domain" description="ABC transporter" evidence="4">
    <location>
        <begin position="15"/>
        <end position="242"/>
    </location>
</feature>
<dbReference type="InterPro" id="IPR017871">
    <property type="entry name" value="ABC_transporter-like_CS"/>
</dbReference>
<gene>
    <name evidence="5" type="ORF">NDR86_19175</name>
</gene>
<evidence type="ECO:0000256" key="1">
    <source>
        <dbReference type="ARBA" id="ARBA00022448"/>
    </source>
</evidence>
<reference evidence="5" key="1">
    <citation type="submission" date="2022-06" db="EMBL/GenBank/DDBJ databases">
        <title>Novel species in genus nocardia.</title>
        <authorList>
            <person name="Li F."/>
        </authorList>
    </citation>
    <scope>NUCLEOTIDE SEQUENCE</scope>
    <source>
        <strain evidence="5">CDC141</strain>
    </source>
</reference>
<dbReference type="GO" id="GO:0022857">
    <property type="term" value="F:transmembrane transporter activity"/>
    <property type="evidence" value="ECO:0007669"/>
    <property type="project" value="TreeGrafter"/>
</dbReference>
<dbReference type="InterPro" id="IPR027417">
    <property type="entry name" value="P-loop_NTPase"/>
</dbReference>
<dbReference type="GO" id="GO:0005524">
    <property type="term" value="F:ATP binding"/>
    <property type="evidence" value="ECO:0007669"/>
    <property type="project" value="UniProtKB-KW"/>
</dbReference>
<sequence>MTAHTERRTETLAALRAVSKTFGSDAAAVHALDEVDLSIAAGELVVVLGPSGSGKTTLLNVLGGIESATSGTVTVAGHPLTDPNAGSVTALRRDMLGFVYQFFNLIPTLTARENIAVLAELTGGEVRARADRVLAAVGLADCGDRFPGQLSGGQQQRVAIARALVNRPRLLLCDEPTGALDPGTGREVLALLQRVCRDGDRAVVIVTHNQAIAAIADRVLRMRSGRIVAARRQDAPLDAGEVSW</sequence>
<dbReference type="SMART" id="SM00382">
    <property type="entry name" value="AAA"/>
    <property type="match status" value="1"/>
</dbReference>
<accession>A0A9X2E784</accession>
<dbReference type="InterPro" id="IPR017911">
    <property type="entry name" value="MacB-like_ATP-bd"/>
</dbReference>
<dbReference type="FunFam" id="3.40.50.300:FF:000032">
    <property type="entry name" value="Export ABC transporter ATP-binding protein"/>
    <property type="match status" value="1"/>
</dbReference>
<evidence type="ECO:0000256" key="2">
    <source>
        <dbReference type="ARBA" id="ARBA00022741"/>
    </source>
</evidence>
<keyword evidence="6" id="KW-1185">Reference proteome</keyword>
<keyword evidence="2" id="KW-0547">Nucleotide-binding</keyword>
<dbReference type="InterPro" id="IPR015854">
    <property type="entry name" value="ABC_transpr_LolD-like"/>
</dbReference>
<dbReference type="AlphaFoldDB" id="A0A9X2E784"/>
<dbReference type="InterPro" id="IPR003439">
    <property type="entry name" value="ABC_transporter-like_ATP-bd"/>
</dbReference>
<evidence type="ECO:0000313" key="6">
    <source>
        <dbReference type="Proteomes" id="UP001139157"/>
    </source>
</evidence>
<name>A0A9X2E784_9NOCA</name>
<dbReference type="InterPro" id="IPR003593">
    <property type="entry name" value="AAA+_ATPase"/>
</dbReference>
<dbReference type="GO" id="GO:0016887">
    <property type="term" value="F:ATP hydrolysis activity"/>
    <property type="evidence" value="ECO:0007669"/>
    <property type="project" value="InterPro"/>
</dbReference>
<evidence type="ECO:0000259" key="4">
    <source>
        <dbReference type="PROSITE" id="PS50893"/>
    </source>
</evidence>
<dbReference type="SUPFAM" id="SSF52540">
    <property type="entry name" value="P-loop containing nucleoside triphosphate hydrolases"/>
    <property type="match status" value="1"/>
</dbReference>
<comment type="caution">
    <text evidence="5">The sequence shown here is derived from an EMBL/GenBank/DDBJ whole genome shotgun (WGS) entry which is preliminary data.</text>
</comment>
<evidence type="ECO:0000256" key="3">
    <source>
        <dbReference type="ARBA" id="ARBA00022840"/>
    </source>
</evidence>
<keyword evidence="1" id="KW-0813">Transport</keyword>
<dbReference type="Pfam" id="PF00005">
    <property type="entry name" value="ABC_tran"/>
    <property type="match status" value="1"/>
</dbReference>
<dbReference type="PROSITE" id="PS50893">
    <property type="entry name" value="ABC_TRANSPORTER_2"/>
    <property type="match status" value="1"/>
</dbReference>
<protein>
    <submittedName>
        <fullName evidence="5">ABC transporter ATP-binding protein</fullName>
    </submittedName>
</protein>